<evidence type="ECO:0000256" key="4">
    <source>
        <dbReference type="ARBA" id="ARBA00022771"/>
    </source>
</evidence>
<accession>A0A814P8Y1</accession>
<keyword evidence="7" id="KW-0472">Membrane</keyword>
<dbReference type="Proteomes" id="UP000663854">
    <property type="component" value="Unassembled WGS sequence"/>
</dbReference>
<evidence type="ECO:0000256" key="5">
    <source>
        <dbReference type="ARBA" id="ARBA00022833"/>
    </source>
</evidence>
<dbReference type="AlphaFoldDB" id="A0A814P8Y1"/>
<dbReference type="SMART" id="SM01328">
    <property type="entry name" value="zf-3CxxC"/>
    <property type="match status" value="1"/>
</dbReference>
<evidence type="ECO:0000256" key="1">
    <source>
        <dbReference type="ARBA" id="ARBA00004167"/>
    </source>
</evidence>
<dbReference type="GO" id="GO:0031849">
    <property type="term" value="F:olfactory receptor binding"/>
    <property type="evidence" value="ECO:0007669"/>
    <property type="project" value="TreeGrafter"/>
</dbReference>
<evidence type="ECO:0000256" key="2">
    <source>
        <dbReference type="ARBA" id="ARBA00022692"/>
    </source>
</evidence>
<evidence type="ECO:0000313" key="10">
    <source>
        <dbReference type="Proteomes" id="UP000663854"/>
    </source>
</evidence>
<name>A0A814P8Y1_9BILA</name>
<comment type="subcellular location">
    <subcellularLocation>
        <location evidence="1">Membrane</location>
        <topology evidence="1">Single-pass membrane protein</topology>
    </subcellularLocation>
</comment>
<dbReference type="InterPro" id="IPR027377">
    <property type="entry name" value="ZAR1/RTP1-5-like_Znf-3CxxC"/>
</dbReference>
<keyword evidence="5" id="KW-0862">Zinc</keyword>
<keyword evidence="6" id="KW-1133">Transmembrane helix</keyword>
<sequence length="179" mass="21361">MMQNNWFQPFASKFYKTLDYYKIPGWILKRIPDNVDTSRNALIQGQQQKWRFRTHNARAKFQCHKCKKKWTSAFTTIIWRAQWKTGIVQITIEKQGCRRCNTQCQVFFIEDEQIEFALDWMCRWMLNDFYEISDEDTNSSDDEPDANVESVGPHDYQRCAAGRKGTCKKCNQMAQLQFK</sequence>
<keyword evidence="4" id="KW-0863">Zinc-finger</keyword>
<keyword evidence="3" id="KW-0479">Metal-binding</keyword>
<reference evidence="9" key="1">
    <citation type="submission" date="2021-02" db="EMBL/GenBank/DDBJ databases">
        <authorList>
            <person name="Nowell W R."/>
        </authorList>
    </citation>
    <scope>NUCLEOTIDE SEQUENCE</scope>
</reference>
<proteinExistence type="predicted"/>
<dbReference type="GO" id="GO:0008270">
    <property type="term" value="F:zinc ion binding"/>
    <property type="evidence" value="ECO:0007669"/>
    <property type="project" value="UniProtKB-KW"/>
</dbReference>
<dbReference type="EMBL" id="CAJNOH010000689">
    <property type="protein sequence ID" value="CAF1104583.1"/>
    <property type="molecule type" value="Genomic_DNA"/>
</dbReference>
<evidence type="ECO:0000256" key="7">
    <source>
        <dbReference type="ARBA" id="ARBA00023136"/>
    </source>
</evidence>
<dbReference type="GO" id="GO:0006612">
    <property type="term" value="P:protein targeting to membrane"/>
    <property type="evidence" value="ECO:0007669"/>
    <property type="project" value="TreeGrafter"/>
</dbReference>
<evidence type="ECO:0000259" key="8">
    <source>
        <dbReference type="SMART" id="SM01328"/>
    </source>
</evidence>
<feature type="domain" description="3CxxC-type" evidence="8">
    <location>
        <begin position="56"/>
        <end position="165"/>
    </location>
</feature>
<evidence type="ECO:0000313" key="9">
    <source>
        <dbReference type="EMBL" id="CAF1104583.1"/>
    </source>
</evidence>
<evidence type="ECO:0000256" key="3">
    <source>
        <dbReference type="ARBA" id="ARBA00022723"/>
    </source>
</evidence>
<dbReference type="PANTHER" id="PTHR14402">
    <property type="entry name" value="RECEPTOR TRANSPORTING PROTEIN"/>
    <property type="match status" value="1"/>
</dbReference>
<keyword evidence="2" id="KW-0812">Transmembrane</keyword>
<dbReference type="InterPro" id="IPR026096">
    <property type="entry name" value="R-trans_p"/>
</dbReference>
<dbReference type="Pfam" id="PF13695">
    <property type="entry name" value="Zn_ribbon_3CxxC"/>
    <property type="match status" value="1"/>
</dbReference>
<organism evidence="9 10">
    <name type="scientific">Rotaria sordida</name>
    <dbReference type="NCBI Taxonomy" id="392033"/>
    <lineage>
        <taxon>Eukaryota</taxon>
        <taxon>Metazoa</taxon>
        <taxon>Spiralia</taxon>
        <taxon>Gnathifera</taxon>
        <taxon>Rotifera</taxon>
        <taxon>Eurotatoria</taxon>
        <taxon>Bdelloidea</taxon>
        <taxon>Philodinida</taxon>
        <taxon>Philodinidae</taxon>
        <taxon>Rotaria</taxon>
    </lineage>
</organism>
<protein>
    <recommendedName>
        <fullName evidence="8">3CxxC-type domain-containing protein</fullName>
    </recommendedName>
</protein>
<evidence type="ECO:0000256" key="6">
    <source>
        <dbReference type="ARBA" id="ARBA00022989"/>
    </source>
</evidence>
<dbReference type="GO" id="GO:0051205">
    <property type="term" value="P:protein insertion into membrane"/>
    <property type="evidence" value="ECO:0007669"/>
    <property type="project" value="TreeGrafter"/>
</dbReference>
<dbReference type="PANTHER" id="PTHR14402:SF10">
    <property type="entry name" value="3CXXC-TYPE DOMAIN-CONTAINING PROTEIN"/>
    <property type="match status" value="1"/>
</dbReference>
<dbReference type="GO" id="GO:0016020">
    <property type="term" value="C:membrane"/>
    <property type="evidence" value="ECO:0007669"/>
    <property type="project" value="UniProtKB-SubCell"/>
</dbReference>
<gene>
    <name evidence="9" type="ORF">PYM288_LOCUS19860</name>
</gene>
<comment type="caution">
    <text evidence="9">The sequence shown here is derived from an EMBL/GenBank/DDBJ whole genome shotgun (WGS) entry which is preliminary data.</text>
</comment>